<evidence type="ECO:0000256" key="1">
    <source>
        <dbReference type="SAM" id="MobiDB-lite"/>
    </source>
</evidence>
<keyword evidence="3" id="KW-1185">Reference proteome</keyword>
<comment type="caution">
    <text evidence="2">The sequence shown here is derived from an EMBL/GenBank/DDBJ whole genome shotgun (WGS) entry which is preliminary data.</text>
</comment>
<gene>
    <name evidence="2" type="ORF">FD754_024251</name>
</gene>
<accession>A0A5N3UQQ7</accession>
<reference evidence="2 3" key="1">
    <citation type="submission" date="2019-06" db="EMBL/GenBank/DDBJ databases">
        <title>Discovery of a novel chromosome fission-fusion reversal in muntjac.</title>
        <authorList>
            <person name="Mudd A.B."/>
            <person name="Bredeson J.V."/>
            <person name="Baum R."/>
            <person name="Hockemeyer D."/>
            <person name="Rokhsar D.S."/>
        </authorList>
    </citation>
    <scope>NUCLEOTIDE SEQUENCE [LARGE SCALE GENOMIC DNA]</scope>
    <source>
        <strain evidence="2">UTSW_UCB_Mm</strain>
        <tissue evidence="2">Fibroblast cell line</tissue>
    </source>
</reference>
<protein>
    <submittedName>
        <fullName evidence="2">Uncharacterized protein</fullName>
    </submittedName>
</protein>
<feature type="compositionally biased region" description="Basic and acidic residues" evidence="1">
    <location>
        <begin position="1"/>
        <end position="10"/>
    </location>
</feature>
<feature type="non-terminal residue" evidence="2">
    <location>
        <position position="1"/>
    </location>
</feature>
<dbReference type="EMBL" id="VCEA01002852">
    <property type="protein sequence ID" value="KAB0338919.1"/>
    <property type="molecule type" value="Genomic_DNA"/>
</dbReference>
<feature type="compositionally biased region" description="Basic and acidic residues" evidence="1">
    <location>
        <begin position="38"/>
        <end position="55"/>
    </location>
</feature>
<dbReference type="AlphaFoldDB" id="A0A5N3UQQ7"/>
<evidence type="ECO:0000313" key="3">
    <source>
        <dbReference type="Proteomes" id="UP000326458"/>
    </source>
</evidence>
<sequence>GGEREGRGRGEGGAGKRRGETAAPVAGGAARAGGGARGQREPALRRPPAGHELRAVPRGRGGPAAVPGLGAALGRLPADRRARARHLHLLLPHALRPLRAVGAQRAAGGPRRG</sequence>
<name>A0A5N3UQQ7_MUNMU</name>
<organism evidence="2 3">
    <name type="scientific">Muntiacus muntjak</name>
    <name type="common">Barking deer</name>
    <name type="synonym">Indian muntjac</name>
    <dbReference type="NCBI Taxonomy" id="9888"/>
    <lineage>
        <taxon>Eukaryota</taxon>
        <taxon>Metazoa</taxon>
        <taxon>Chordata</taxon>
        <taxon>Craniata</taxon>
        <taxon>Vertebrata</taxon>
        <taxon>Euteleostomi</taxon>
        <taxon>Mammalia</taxon>
        <taxon>Eutheria</taxon>
        <taxon>Laurasiatheria</taxon>
        <taxon>Artiodactyla</taxon>
        <taxon>Ruminantia</taxon>
        <taxon>Pecora</taxon>
        <taxon>Cervidae</taxon>
        <taxon>Muntiacinae</taxon>
        <taxon>Muntiacus</taxon>
    </lineage>
</organism>
<proteinExistence type="predicted"/>
<evidence type="ECO:0000313" key="2">
    <source>
        <dbReference type="EMBL" id="KAB0338919.1"/>
    </source>
</evidence>
<feature type="region of interest" description="Disordered" evidence="1">
    <location>
        <begin position="1"/>
        <end position="64"/>
    </location>
</feature>
<dbReference type="Proteomes" id="UP000326458">
    <property type="component" value="Unassembled WGS sequence"/>
</dbReference>